<keyword evidence="3" id="KW-1185">Reference proteome</keyword>
<evidence type="ECO:0008006" key="4">
    <source>
        <dbReference type="Google" id="ProtNLM"/>
    </source>
</evidence>
<dbReference type="Proteomes" id="UP000613840">
    <property type="component" value="Unassembled WGS sequence"/>
</dbReference>
<dbReference type="EMBL" id="BMMZ01000002">
    <property type="protein sequence ID" value="GGL54558.1"/>
    <property type="molecule type" value="Genomic_DNA"/>
</dbReference>
<keyword evidence="1" id="KW-1133">Transmembrane helix</keyword>
<feature type="transmembrane region" description="Helical" evidence="1">
    <location>
        <begin position="33"/>
        <end position="54"/>
    </location>
</feature>
<reference evidence="2" key="2">
    <citation type="submission" date="2020-09" db="EMBL/GenBank/DDBJ databases">
        <authorList>
            <person name="Sun Q."/>
            <person name="Zhou Y."/>
        </authorList>
    </citation>
    <scope>NUCLEOTIDE SEQUENCE</scope>
    <source>
        <strain evidence="2">CGMCC 4.7306</strain>
    </source>
</reference>
<dbReference type="InterPro" id="IPR021414">
    <property type="entry name" value="DUF3054"/>
</dbReference>
<comment type="caution">
    <text evidence="2">The sequence shown here is derived from an EMBL/GenBank/DDBJ whole genome shotgun (WGS) entry which is preliminary data.</text>
</comment>
<dbReference type="AlphaFoldDB" id="A0A917S4C9"/>
<keyword evidence="1" id="KW-0812">Transmembrane</keyword>
<proteinExistence type="predicted"/>
<dbReference type="Pfam" id="PF11255">
    <property type="entry name" value="DUF3054"/>
    <property type="match status" value="1"/>
</dbReference>
<evidence type="ECO:0000313" key="2">
    <source>
        <dbReference type="EMBL" id="GGL54558.1"/>
    </source>
</evidence>
<gene>
    <name evidence="2" type="ORF">GCM10011575_11200</name>
</gene>
<evidence type="ECO:0000313" key="3">
    <source>
        <dbReference type="Proteomes" id="UP000613840"/>
    </source>
</evidence>
<organism evidence="2 3">
    <name type="scientific">Microlunatus endophyticus</name>
    <dbReference type="NCBI Taxonomy" id="1716077"/>
    <lineage>
        <taxon>Bacteria</taxon>
        <taxon>Bacillati</taxon>
        <taxon>Actinomycetota</taxon>
        <taxon>Actinomycetes</taxon>
        <taxon>Propionibacteriales</taxon>
        <taxon>Propionibacteriaceae</taxon>
        <taxon>Microlunatus</taxon>
    </lineage>
</organism>
<feature type="transmembrane region" description="Helical" evidence="1">
    <location>
        <begin position="66"/>
        <end position="89"/>
    </location>
</feature>
<reference evidence="2" key="1">
    <citation type="journal article" date="2014" name="Int. J. Syst. Evol. Microbiol.">
        <title>Complete genome sequence of Corynebacterium casei LMG S-19264T (=DSM 44701T), isolated from a smear-ripened cheese.</title>
        <authorList>
            <consortium name="US DOE Joint Genome Institute (JGI-PGF)"/>
            <person name="Walter F."/>
            <person name="Albersmeier A."/>
            <person name="Kalinowski J."/>
            <person name="Ruckert C."/>
        </authorList>
    </citation>
    <scope>NUCLEOTIDE SEQUENCE</scope>
    <source>
        <strain evidence="2">CGMCC 4.7306</strain>
    </source>
</reference>
<sequence length="143" mass="15050">MKFAVSLLLDVVMVLVFATIGRASHSETDSVTGILATAWPFAVAAIIGSVVAALARPRATGGHQPYGWRTGLIVLVSTVLVGMLLRLLAGGTAAWPFWIVAFVTLGILLLGWRLVARLISNRRPGSETQPAAAITSSEASKLE</sequence>
<dbReference type="RefSeq" id="WP_229669738.1">
    <property type="nucleotide sequence ID" value="NZ_BMMZ01000002.1"/>
</dbReference>
<keyword evidence="1" id="KW-0472">Membrane</keyword>
<evidence type="ECO:0000256" key="1">
    <source>
        <dbReference type="SAM" id="Phobius"/>
    </source>
</evidence>
<accession>A0A917S4C9</accession>
<protein>
    <recommendedName>
        <fullName evidence="4">DUF3054 domain-containing protein</fullName>
    </recommendedName>
</protein>
<name>A0A917S4C9_9ACTN</name>
<feature type="transmembrane region" description="Helical" evidence="1">
    <location>
        <begin position="95"/>
        <end position="115"/>
    </location>
</feature>